<dbReference type="Gene3D" id="3.50.30.80">
    <property type="entry name" value="IlvD/EDD C-terminal domain-like"/>
    <property type="match status" value="1"/>
</dbReference>
<dbReference type="HAMAP" id="MF_00012">
    <property type="entry name" value="IlvD"/>
    <property type="match status" value="1"/>
</dbReference>
<dbReference type="OrthoDB" id="9807077at2"/>
<evidence type="ECO:0000256" key="5">
    <source>
        <dbReference type="ARBA" id="ARBA00022723"/>
    </source>
</evidence>
<dbReference type="GO" id="GO:0004160">
    <property type="term" value="F:dihydroxy-acid dehydratase activity"/>
    <property type="evidence" value="ECO:0007669"/>
    <property type="project" value="UniProtKB-UniRule"/>
</dbReference>
<comment type="similarity">
    <text evidence="2 15">Belongs to the IlvD/Edd family.</text>
</comment>
<dbReference type="AlphaFoldDB" id="A0A1M5DA34"/>
<evidence type="ECO:0000256" key="11">
    <source>
        <dbReference type="ARBA" id="ARBA00029304"/>
    </source>
</evidence>
<dbReference type="PROSITE" id="PS00886">
    <property type="entry name" value="ILVD_EDD_1"/>
    <property type="match status" value="1"/>
</dbReference>
<comment type="subunit">
    <text evidence="15">Homodimer.</text>
</comment>
<dbReference type="NCBIfam" id="NF002068">
    <property type="entry name" value="PRK00911.1"/>
    <property type="match status" value="1"/>
</dbReference>
<dbReference type="EC" id="4.2.1.9" evidence="14 15"/>
<dbReference type="UniPathway" id="UPA00047">
    <property type="reaction ID" value="UER00057"/>
</dbReference>
<comment type="pathway">
    <text evidence="13 15">Amino-acid biosynthesis; L-isoleucine biosynthesis; L-isoleucine from 2-oxobutanoate: step 3/4.</text>
</comment>
<dbReference type="InterPro" id="IPR020558">
    <property type="entry name" value="DiOHA_6PGluconate_deHydtase_CS"/>
</dbReference>
<dbReference type="Pfam" id="PF24877">
    <property type="entry name" value="ILV_EDD_C"/>
    <property type="match status" value="1"/>
</dbReference>
<evidence type="ECO:0000256" key="14">
    <source>
        <dbReference type="ARBA" id="ARBA00029490"/>
    </source>
</evidence>
<evidence type="ECO:0000256" key="4">
    <source>
        <dbReference type="ARBA" id="ARBA00022714"/>
    </source>
</evidence>
<organism evidence="19 20">
    <name type="scientific">Jatrophihabitans endophyticus</name>
    <dbReference type="NCBI Taxonomy" id="1206085"/>
    <lineage>
        <taxon>Bacteria</taxon>
        <taxon>Bacillati</taxon>
        <taxon>Actinomycetota</taxon>
        <taxon>Actinomycetes</taxon>
        <taxon>Jatrophihabitantales</taxon>
        <taxon>Jatrophihabitantaceae</taxon>
        <taxon>Jatrophihabitans</taxon>
    </lineage>
</organism>
<feature type="compositionally biased region" description="Low complexity" evidence="16">
    <location>
        <begin position="1"/>
        <end position="15"/>
    </location>
</feature>
<protein>
    <recommendedName>
        <fullName evidence="14 15">Dihydroxy-acid dehydratase</fullName>
        <shortName evidence="15">DAD</shortName>
        <ecNumber evidence="14 15">4.2.1.9</ecNumber>
    </recommendedName>
</protein>
<dbReference type="NCBIfam" id="TIGR00110">
    <property type="entry name" value="ilvD"/>
    <property type="match status" value="1"/>
</dbReference>
<evidence type="ECO:0000256" key="13">
    <source>
        <dbReference type="ARBA" id="ARBA00029437"/>
    </source>
</evidence>
<keyword evidence="6 15" id="KW-0460">Magnesium</keyword>
<dbReference type="PANTHER" id="PTHR21000:SF5">
    <property type="entry name" value="DIHYDROXY-ACID DEHYDRATASE, MITOCHONDRIAL"/>
    <property type="match status" value="1"/>
</dbReference>
<comment type="cofactor">
    <cofactor evidence="1 15">
        <name>Mg(2+)</name>
        <dbReference type="ChEBI" id="CHEBI:18420"/>
    </cofactor>
</comment>
<feature type="domain" description="Dihydroxy-acid/6-phosphogluconate dehydratase N-terminal" evidence="17">
    <location>
        <begin position="53"/>
        <end position="370"/>
    </location>
</feature>
<feature type="binding site" evidence="15">
    <location>
        <position position="100"/>
    </location>
    <ligand>
        <name>Mg(2+)</name>
        <dbReference type="ChEBI" id="CHEBI:18420"/>
    </ligand>
</feature>
<feature type="binding site" evidence="15">
    <location>
        <position position="142"/>
    </location>
    <ligand>
        <name>Mg(2+)</name>
        <dbReference type="ChEBI" id="CHEBI:18420"/>
    </ligand>
</feature>
<dbReference type="GO" id="GO:0000287">
    <property type="term" value="F:magnesium ion binding"/>
    <property type="evidence" value="ECO:0007669"/>
    <property type="project" value="UniProtKB-UniRule"/>
</dbReference>
<dbReference type="SUPFAM" id="SSF143975">
    <property type="entry name" value="IlvD/EDD N-terminal domain-like"/>
    <property type="match status" value="1"/>
</dbReference>
<evidence type="ECO:0000256" key="12">
    <source>
        <dbReference type="ARBA" id="ARBA00029436"/>
    </source>
</evidence>
<evidence type="ECO:0000256" key="16">
    <source>
        <dbReference type="SAM" id="MobiDB-lite"/>
    </source>
</evidence>
<dbReference type="InterPro" id="IPR004404">
    <property type="entry name" value="DihydroxyA_deHydtase"/>
</dbReference>
<evidence type="ECO:0000256" key="2">
    <source>
        <dbReference type="ARBA" id="ARBA00006486"/>
    </source>
</evidence>
<sequence length="574" mass="60009">MSSDSQPGSESSSPQPRKEHRKPHSAIVTDGLERAAARGMLRAVGMGDDDWRKPQIGVASSWNEITPCNLSLARLAKGAKQGVHAADGYPLEFGTISVSDGISMGHSGMHYSLVSREVITDSVETVFRAEQLDGGVLLAGCDKSLPGMLMAAARLDVAAVFLYAGSTLPGKHGDKTVTIIDAFEAVGACLAGRMTRDEVTEIEKAICPGEGACGGMYTANTMASAAEALGMSLPGSAAPPAPDRRRDEYAIRSGEAAVRLVDAGITARTIMTKEAFENAITVVMALGGSTNAVLHLLAIAHEAKVELTLDDFNRIGDKVPHLADVKPFGQYVMTDIDAIGGVPVVMKALLDAGLLHGDALTVTGRTLAENLADIEPPDPDGKIIHAMSDPIHRTGGLTILRGSLASDGAVVKSAGLEYDVFEGRARVFDREQAAMAALSAGTLAAGDVIVIRWEGPKGGPGMREMLQITGAIKGAGLGKDVLLLTDGRFSGGTTGPCIGHIAPEAAVGGTIGLVEEGDTIRLDMSARTLDLLVDDEELERRRANWKPVEPQFDFGVLRKYAKLVGSASIGAVCD</sequence>
<gene>
    <name evidence="15" type="primary">ilvD</name>
    <name evidence="19" type="ORF">SAMN05443575_0505</name>
</gene>
<accession>A0A1M5DA34</accession>
<feature type="modified residue" description="N6-carboxylysine" evidence="15">
    <location>
        <position position="143"/>
    </location>
</feature>
<evidence type="ECO:0000256" key="3">
    <source>
        <dbReference type="ARBA" id="ARBA00022605"/>
    </source>
</evidence>
<keyword evidence="20" id="KW-1185">Reference proteome</keyword>
<evidence type="ECO:0000259" key="17">
    <source>
        <dbReference type="Pfam" id="PF00920"/>
    </source>
</evidence>
<evidence type="ECO:0000256" key="15">
    <source>
        <dbReference type="HAMAP-Rule" id="MF_00012"/>
    </source>
</evidence>
<keyword evidence="9 15" id="KW-0456">Lyase</keyword>
<feature type="active site" description="Proton acceptor" evidence="15">
    <location>
        <position position="490"/>
    </location>
</feature>
<evidence type="ECO:0000256" key="1">
    <source>
        <dbReference type="ARBA" id="ARBA00001946"/>
    </source>
</evidence>
<comment type="cofactor">
    <cofactor evidence="15">
        <name>[2Fe-2S] cluster</name>
        <dbReference type="ChEBI" id="CHEBI:190135"/>
    </cofactor>
    <text evidence="15">Binds 1 [2Fe-2S] cluster per subunit. This cluster acts as a Lewis acid cofactor.</text>
</comment>
<dbReference type="FunFam" id="3.50.30.80:FF:000001">
    <property type="entry name" value="Dihydroxy-acid dehydratase"/>
    <property type="match status" value="1"/>
</dbReference>
<dbReference type="GO" id="GO:0051537">
    <property type="term" value="F:2 iron, 2 sulfur cluster binding"/>
    <property type="evidence" value="ECO:0007669"/>
    <property type="project" value="UniProtKB-UniRule"/>
</dbReference>
<proteinExistence type="inferred from homology"/>
<reference evidence="19 20" key="1">
    <citation type="submission" date="2016-11" db="EMBL/GenBank/DDBJ databases">
        <authorList>
            <person name="Jaros S."/>
            <person name="Januszkiewicz K."/>
            <person name="Wedrychowicz H."/>
        </authorList>
    </citation>
    <scope>NUCLEOTIDE SEQUENCE [LARGE SCALE GENOMIC DNA]</scope>
    <source>
        <strain evidence="19 20">DSM 45627</strain>
    </source>
</reference>
<feature type="region of interest" description="Disordered" evidence="16">
    <location>
        <begin position="1"/>
        <end position="30"/>
    </location>
</feature>
<evidence type="ECO:0000256" key="10">
    <source>
        <dbReference type="ARBA" id="ARBA00023304"/>
    </source>
</evidence>
<dbReference type="RefSeq" id="WP_073385471.1">
    <property type="nucleotide sequence ID" value="NZ_FQVU01000001.1"/>
</dbReference>
<feature type="binding site" evidence="15">
    <location>
        <position position="464"/>
    </location>
    <ligand>
        <name>Mg(2+)</name>
        <dbReference type="ChEBI" id="CHEBI:18420"/>
    </ligand>
</feature>
<evidence type="ECO:0000313" key="19">
    <source>
        <dbReference type="EMBL" id="SHF63797.1"/>
    </source>
</evidence>
<dbReference type="InterPro" id="IPR037237">
    <property type="entry name" value="IlvD/EDD_N"/>
</dbReference>
<dbReference type="Proteomes" id="UP000186132">
    <property type="component" value="Unassembled WGS sequence"/>
</dbReference>
<dbReference type="GO" id="GO:0009097">
    <property type="term" value="P:isoleucine biosynthetic process"/>
    <property type="evidence" value="ECO:0007669"/>
    <property type="project" value="UniProtKB-UniRule"/>
</dbReference>
<dbReference type="InterPro" id="IPR000581">
    <property type="entry name" value="ILV_EDD_N"/>
</dbReference>
<dbReference type="InterPro" id="IPR050165">
    <property type="entry name" value="DHAD_IlvD/Edd"/>
</dbReference>
<dbReference type="Pfam" id="PF00920">
    <property type="entry name" value="ILVD_EDD_N"/>
    <property type="match status" value="1"/>
</dbReference>
<comment type="function">
    <text evidence="15">Functions in the biosynthesis of branched-chain amino acids. Catalyzes the dehydration of (2R,3R)-2,3-dihydroxy-3-methylpentanoate (2,3-dihydroxy-3-methylvalerate) into 2-oxo-3-methylpentanoate (2-oxo-3-methylvalerate) and of (2R)-2,3-dihydroxy-3-methylbutanoate (2,3-dihydroxyisovalerate) into 2-oxo-3-methylbutanoate (2-oxoisovalerate), the penultimate precursor to L-isoleucine and L-valine, respectively.</text>
</comment>
<evidence type="ECO:0000256" key="7">
    <source>
        <dbReference type="ARBA" id="ARBA00023004"/>
    </source>
</evidence>
<keyword evidence="8 15" id="KW-0411">Iron-sulfur</keyword>
<feature type="binding site" description="via carbamate group" evidence="15">
    <location>
        <position position="143"/>
    </location>
    <ligand>
        <name>Mg(2+)</name>
        <dbReference type="ChEBI" id="CHEBI:18420"/>
    </ligand>
</feature>
<dbReference type="EMBL" id="FQVU01000001">
    <property type="protein sequence ID" value="SHF63797.1"/>
    <property type="molecule type" value="Genomic_DNA"/>
</dbReference>
<dbReference type="PANTHER" id="PTHR21000">
    <property type="entry name" value="DIHYDROXY-ACID DEHYDRATASE DAD"/>
    <property type="match status" value="1"/>
</dbReference>
<evidence type="ECO:0000256" key="8">
    <source>
        <dbReference type="ARBA" id="ARBA00023014"/>
    </source>
</evidence>
<comment type="caution">
    <text evidence="15">Lacks conserved residue(s) required for the propagation of feature annotation.</text>
</comment>
<comment type="catalytic activity">
    <reaction evidence="15">
        <text>(2R,3R)-2,3-dihydroxy-3-methylpentanoate = (S)-3-methyl-2-oxopentanoate + H2O</text>
        <dbReference type="Rhea" id="RHEA:27694"/>
        <dbReference type="ChEBI" id="CHEBI:15377"/>
        <dbReference type="ChEBI" id="CHEBI:35146"/>
        <dbReference type="ChEBI" id="CHEBI:49258"/>
        <dbReference type="EC" id="4.2.1.9"/>
    </reaction>
</comment>
<keyword evidence="4 15" id="KW-0001">2Fe-2S</keyword>
<dbReference type="InterPro" id="IPR042096">
    <property type="entry name" value="Dihydro-acid_dehy_C"/>
</dbReference>
<keyword evidence="5 15" id="KW-0479">Metal-binding</keyword>
<dbReference type="GO" id="GO:0009099">
    <property type="term" value="P:L-valine biosynthetic process"/>
    <property type="evidence" value="ECO:0007669"/>
    <property type="project" value="UniProtKB-UniRule"/>
</dbReference>
<keyword evidence="3 15" id="KW-0028">Amino-acid biosynthesis</keyword>
<feature type="domain" description="Dihydroxy-acid/6-phosphogluconate dehydratase C-terminal" evidence="18">
    <location>
        <begin position="382"/>
        <end position="571"/>
    </location>
</feature>
<comment type="catalytic activity">
    <reaction evidence="11">
        <text>(2R)-2,3-dihydroxy-3-methylbutanoate = 3-methyl-2-oxobutanoate + H2O</text>
        <dbReference type="Rhea" id="RHEA:24809"/>
        <dbReference type="ChEBI" id="CHEBI:11851"/>
        <dbReference type="ChEBI" id="CHEBI:15377"/>
        <dbReference type="ChEBI" id="CHEBI:49072"/>
        <dbReference type="EC" id="4.2.1.9"/>
    </reaction>
    <physiologicalReaction direction="left-to-right" evidence="11">
        <dbReference type="Rhea" id="RHEA:24810"/>
    </physiologicalReaction>
</comment>
<dbReference type="STRING" id="1206085.SAMN05443575_0505"/>
<dbReference type="UniPathway" id="UPA00049">
    <property type="reaction ID" value="UER00061"/>
</dbReference>
<keyword evidence="10 15" id="KW-0100">Branched-chain amino acid biosynthesis</keyword>
<keyword evidence="7 15" id="KW-0408">Iron</keyword>
<comment type="pathway">
    <text evidence="12 15">Amino-acid biosynthesis; L-valine biosynthesis; L-valine from pyruvate: step 3/4.</text>
</comment>
<feature type="binding site" evidence="15">
    <location>
        <position position="68"/>
    </location>
    <ligand>
        <name>[2Fe-2S] cluster</name>
        <dbReference type="ChEBI" id="CHEBI:190135"/>
    </ligand>
</feature>
<evidence type="ECO:0000256" key="6">
    <source>
        <dbReference type="ARBA" id="ARBA00022842"/>
    </source>
</evidence>
<evidence type="ECO:0000259" key="18">
    <source>
        <dbReference type="Pfam" id="PF24877"/>
    </source>
</evidence>
<evidence type="ECO:0000256" key="9">
    <source>
        <dbReference type="ARBA" id="ARBA00023239"/>
    </source>
</evidence>
<evidence type="ECO:0000313" key="20">
    <source>
        <dbReference type="Proteomes" id="UP000186132"/>
    </source>
</evidence>
<name>A0A1M5DA34_9ACTN</name>
<dbReference type="InterPro" id="IPR056740">
    <property type="entry name" value="ILV_EDD_C"/>
</dbReference>
<dbReference type="SUPFAM" id="SSF52016">
    <property type="entry name" value="LeuD/IlvD-like"/>
    <property type="match status" value="1"/>
</dbReference>
<dbReference type="PROSITE" id="PS00887">
    <property type="entry name" value="ILVD_EDD_2"/>
    <property type="match status" value="1"/>
</dbReference>